<dbReference type="EMBL" id="JAENHO010000004">
    <property type="protein sequence ID" value="MBL7255430.1"/>
    <property type="molecule type" value="Genomic_DNA"/>
</dbReference>
<accession>A0ABS1VL30</accession>
<comment type="caution">
    <text evidence="3">The sequence shown here is derived from an EMBL/GenBank/DDBJ whole genome shotgun (WGS) entry which is preliminary data.</text>
</comment>
<reference evidence="3 4" key="1">
    <citation type="submission" date="2021-01" db="EMBL/GenBank/DDBJ databases">
        <title>Actinoplanes sp. nov. LDG1-01 isolated from lichen.</title>
        <authorList>
            <person name="Saeng-In P."/>
            <person name="Phongsopitanun W."/>
            <person name="Kanchanasin P."/>
            <person name="Yuki M."/>
            <person name="Kudo T."/>
            <person name="Ohkuma M."/>
            <person name="Tanasupawat S."/>
        </authorList>
    </citation>
    <scope>NUCLEOTIDE SEQUENCE [LARGE SCALE GENOMIC DNA]</scope>
    <source>
        <strain evidence="3 4">LDG1-01</strain>
    </source>
</reference>
<proteinExistence type="predicted"/>
<evidence type="ECO:0000256" key="1">
    <source>
        <dbReference type="ARBA" id="ARBA00022801"/>
    </source>
</evidence>
<dbReference type="Gene3D" id="3.60.40.10">
    <property type="entry name" value="PPM-type phosphatase domain"/>
    <property type="match status" value="1"/>
</dbReference>
<dbReference type="InterPro" id="IPR036457">
    <property type="entry name" value="PPM-type-like_dom_sf"/>
</dbReference>
<evidence type="ECO:0000313" key="4">
    <source>
        <dbReference type="Proteomes" id="UP000598996"/>
    </source>
</evidence>
<name>A0ABS1VL30_9ACTN</name>
<gene>
    <name evidence="3" type="ORF">JKJ07_14010</name>
</gene>
<keyword evidence="4" id="KW-1185">Reference proteome</keyword>
<protein>
    <submittedName>
        <fullName evidence="3">Uncharacterized protein</fullName>
    </submittedName>
</protein>
<organism evidence="3 4">
    <name type="scientific">Paractinoplanes lichenicola</name>
    <dbReference type="NCBI Taxonomy" id="2802976"/>
    <lineage>
        <taxon>Bacteria</taxon>
        <taxon>Bacillati</taxon>
        <taxon>Actinomycetota</taxon>
        <taxon>Actinomycetes</taxon>
        <taxon>Micromonosporales</taxon>
        <taxon>Micromonosporaceae</taxon>
        <taxon>Paractinoplanes</taxon>
    </lineage>
</organism>
<dbReference type="PANTHER" id="PTHR43156">
    <property type="entry name" value="STAGE II SPORULATION PROTEIN E-RELATED"/>
    <property type="match status" value="1"/>
</dbReference>
<dbReference type="Proteomes" id="UP000598996">
    <property type="component" value="Unassembled WGS sequence"/>
</dbReference>
<dbReference type="RefSeq" id="WP_202991950.1">
    <property type="nucleotide sequence ID" value="NZ_JAENHO010000004.1"/>
</dbReference>
<keyword evidence="1" id="KW-0378">Hydrolase</keyword>
<dbReference type="PANTHER" id="PTHR43156:SF2">
    <property type="entry name" value="STAGE II SPORULATION PROTEIN E"/>
    <property type="match status" value="1"/>
</dbReference>
<dbReference type="InterPro" id="IPR052016">
    <property type="entry name" value="Bact_Sigma-Reg"/>
</dbReference>
<sequence length="212" mass="22790">MIDPFEDAGALREAYLGVDWATTPLGPVAEWSPTLLSAVDMLLHTRSAVTLFWGAEQVMVYNEAYVDMIGDKHPAALGAPVHEVFAEIWDEIGPMIATVRTGAAATGLSPLVPYDDAYRGFLRLVAAALNQGLSRAGERALAEALQRSLLSHPAQPDHLQVAVRYQPAAEGAKVGGDWYDAFTLPDGPASTPCSARWPRPRTRPPRPCATAC</sequence>
<evidence type="ECO:0000256" key="2">
    <source>
        <dbReference type="SAM" id="MobiDB-lite"/>
    </source>
</evidence>
<feature type="region of interest" description="Disordered" evidence="2">
    <location>
        <begin position="190"/>
        <end position="212"/>
    </location>
</feature>
<evidence type="ECO:0000313" key="3">
    <source>
        <dbReference type="EMBL" id="MBL7255430.1"/>
    </source>
</evidence>